<reference evidence="6" key="1">
    <citation type="submission" date="2015-07" db="EMBL/GenBank/DDBJ databases">
        <title>Draft genome sequence of the purine-degrading Gottschalkia purinilyticum DSM 1384 (formerly Clostridium purinilyticum).</title>
        <authorList>
            <person name="Poehlein A."/>
            <person name="Schiel-Bengelsdorf B."/>
            <person name="Bengelsdorf F.R."/>
            <person name="Daniel R."/>
            <person name="Duerre P."/>
        </authorList>
    </citation>
    <scope>NUCLEOTIDE SEQUENCE [LARGE SCALE GENOMIC DNA]</scope>
    <source>
        <strain evidence="6">DSM 1384</strain>
    </source>
</reference>
<keyword evidence="1" id="KW-0963">Cytoplasm</keyword>
<dbReference type="PANTHER" id="PTHR37299:SF3">
    <property type="entry name" value="STAGE 0 SPORULATION PROTEIN A HOMOLOG"/>
    <property type="match status" value="1"/>
</dbReference>
<dbReference type="InterPro" id="IPR046947">
    <property type="entry name" value="LytR-like"/>
</dbReference>
<dbReference type="PROSITE" id="PS50930">
    <property type="entry name" value="HTH_LYTTR"/>
    <property type="match status" value="1"/>
</dbReference>
<sequence>MIKIGICGINQQRVKETELIIDKILFEMKLDCDFKVDILTTHPEELVDHAKNNNQYGVYILNVQDNKGQLKGIRSAINIRKIDYQSSIIFISSRSELILEILHSHIYPLDFIVRGLDDIELRMKKSLLKCKEIYNNYINSNVRDVFYVNTRNKKIKVLCNNILYFESIGYKHKIKLRLENDEYLFYGTLKNSLSELPEEFVRCHKSFIVNKRKIKEIDKKNRIIIFDDKNSCLFSKNHYYKLEE</sequence>
<dbReference type="EMBL" id="LGSS01000004">
    <property type="protein sequence ID" value="KNF09140.1"/>
    <property type="molecule type" value="Genomic_DNA"/>
</dbReference>
<evidence type="ECO:0000256" key="3">
    <source>
        <dbReference type="ARBA" id="ARBA00023159"/>
    </source>
</evidence>
<feature type="domain" description="HTH LytTR-type" evidence="4">
    <location>
        <begin position="146"/>
        <end position="244"/>
    </location>
</feature>
<dbReference type="SMART" id="SM00850">
    <property type="entry name" value="LytTR"/>
    <property type="match status" value="1"/>
</dbReference>
<evidence type="ECO:0000313" key="6">
    <source>
        <dbReference type="Proteomes" id="UP000037267"/>
    </source>
</evidence>
<gene>
    <name evidence="5" type="primary">agrA</name>
    <name evidence="5" type="ORF">CLPU_4c01860</name>
</gene>
<organism evidence="5 6">
    <name type="scientific">Gottschalkia purinilytica</name>
    <name type="common">Clostridium purinilyticum</name>
    <dbReference type="NCBI Taxonomy" id="1503"/>
    <lineage>
        <taxon>Bacteria</taxon>
        <taxon>Bacillati</taxon>
        <taxon>Bacillota</taxon>
        <taxon>Tissierellia</taxon>
        <taxon>Tissierellales</taxon>
        <taxon>Gottschalkiaceae</taxon>
        <taxon>Gottschalkia</taxon>
    </lineage>
</organism>
<dbReference type="PANTHER" id="PTHR37299">
    <property type="entry name" value="TRANSCRIPTIONAL REGULATOR-RELATED"/>
    <property type="match status" value="1"/>
</dbReference>
<dbReference type="Gene3D" id="3.40.50.2300">
    <property type="match status" value="1"/>
</dbReference>
<proteinExistence type="predicted"/>
<dbReference type="GO" id="GO:0000156">
    <property type="term" value="F:phosphorelay response regulator activity"/>
    <property type="evidence" value="ECO:0007669"/>
    <property type="project" value="InterPro"/>
</dbReference>
<keyword evidence="6" id="KW-1185">Reference proteome</keyword>
<comment type="caution">
    <text evidence="5">The sequence shown here is derived from an EMBL/GenBank/DDBJ whole genome shotgun (WGS) entry which is preliminary data.</text>
</comment>
<dbReference type="AlphaFoldDB" id="A0A0L0WCK1"/>
<evidence type="ECO:0000256" key="2">
    <source>
        <dbReference type="ARBA" id="ARBA00023012"/>
    </source>
</evidence>
<dbReference type="InterPro" id="IPR007492">
    <property type="entry name" value="LytTR_DNA-bd_dom"/>
</dbReference>
<dbReference type="Gene3D" id="2.40.50.1020">
    <property type="entry name" value="LytTr DNA-binding domain"/>
    <property type="match status" value="1"/>
</dbReference>
<dbReference type="Pfam" id="PF04397">
    <property type="entry name" value="LytTR"/>
    <property type="match status" value="1"/>
</dbReference>
<evidence type="ECO:0000256" key="1">
    <source>
        <dbReference type="ARBA" id="ARBA00022490"/>
    </source>
</evidence>
<keyword evidence="3" id="KW-0010">Activator</keyword>
<dbReference type="RefSeq" id="WP_050354710.1">
    <property type="nucleotide sequence ID" value="NZ_LGSS01000004.1"/>
</dbReference>
<name>A0A0L0WCK1_GOTPU</name>
<evidence type="ECO:0000313" key="5">
    <source>
        <dbReference type="EMBL" id="KNF09140.1"/>
    </source>
</evidence>
<evidence type="ECO:0000259" key="4">
    <source>
        <dbReference type="PROSITE" id="PS50930"/>
    </source>
</evidence>
<dbReference type="STRING" id="1503.CLPU_4c01860"/>
<dbReference type="OrthoDB" id="1701771at2"/>
<dbReference type="GO" id="GO:0003677">
    <property type="term" value="F:DNA binding"/>
    <property type="evidence" value="ECO:0007669"/>
    <property type="project" value="InterPro"/>
</dbReference>
<dbReference type="Proteomes" id="UP000037267">
    <property type="component" value="Unassembled WGS sequence"/>
</dbReference>
<accession>A0A0L0WCK1</accession>
<keyword evidence="2" id="KW-0902">Two-component regulatory system</keyword>
<protein>
    <submittedName>
        <fullName evidence="5">Accessory protein regulator A</fullName>
    </submittedName>
</protein>